<keyword evidence="10" id="KW-0998">Cell outer membrane</keyword>
<dbReference type="Gene3D" id="2.40.160.10">
    <property type="entry name" value="Porin"/>
    <property type="match status" value="1"/>
</dbReference>
<dbReference type="InterPro" id="IPR033900">
    <property type="entry name" value="Gram_neg_porin_domain"/>
</dbReference>
<dbReference type="InterPro" id="IPR002299">
    <property type="entry name" value="Porin_Neis"/>
</dbReference>
<evidence type="ECO:0000256" key="9">
    <source>
        <dbReference type="ARBA" id="ARBA00023136"/>
    </source>
</evidence>
<gene>
    <name evidence="13" type="ORF">U0042_13255</name>
</gene>
<dbReference type="CDD" id="cd00342">
    <property type="entry name" value="gram_neg_porins"/>
    <property type="match status" value="1"/>
</dbReference>
<name>A0ABZ0WT23_9BURK</name>
<dbReference type="PANTHER" id="PTHR34501:SF9">
    <property type="entry name" value="MAJOR OUTER MEMBRANE PROTEIN P.IA"/>
    <property type="match status" value="1"/>
</dbReference>
<evidence type="ECO:0000259" key="12">
    <source>
        <dbReference type="Pfam" id="PF13609"/>
    </source>
</evidence>
<dbReference type="EMBL" id="CP139965">
    <property type="protein sequence ID" value="WQD80563.1"/>
    <property type="molecule type" value="Genomic_DNA"/>
</dbReference>
<feature type="chain" id="PRO_5045977352" evidence="11">
    <location>
        <begin position="25"/>
        <end position="396"/>
    </location>
</feature>
<sequence>MKNSLKKTLVAFGVLGAFSAAAHAQSSVTLYGSLDAGLAYVNNAGGKSLWAQSSGLMSNTYFGLKGAEDLGGGMAAIFKLESGFNLNNGQFSPGYFTGQSSGMFTRQAYVGVQSRDYGTVTLGRQYDTFTDYLSPLGLAGQAGGINLAAHPFNNDNIGAEYSYLNALKYQSANYAGFSFGGMYSFSNQAGAFADGRQWSLGAGYNRGPLKVAAAYSQMSTPGANANSASNAVLNSGLFTVNGASGNTQLAGVQRTVGVGANYAYGPGTVGLLWTHTRLQDVGSVGSGVSMRFDNIEVNGTYGLTPALALVGNYTYTWSNLSASNAELSPKWHSVTLGADYSLSKRTDLYLAGVYQHSSSENIGGFSFSAPTSIGGIIPSSTTQNQVAVATGIRHRF</sequence>
<keyword evidence="6 11" id="KW-0732">Signal</keyword>
<evidence type="ECO:0000256" key="1">
    <source>
        <dbReference type="ARBA" id="ARBA00004571"/>
    </source>
</evidence>
<dbReference type="InterPro" id="IPR001702">
    <property type="entry name" value="Porin_Gram-ve"/>
</dbReference>
<protein>
    <submittedName>
        <fullName evidence="13">Porin</fullName>
    </submittedName>
</protein>
<evidence type="ECO:0000256" key="6">
    <source>
        <dbReference type="ARBA" id="ARBA00022729"/>
    </source>
</evidence>
<dbReference type="PANTHER" id="PTHR34501">
    <property type="entry name" value="PROTEIN YDDL-RELATED"/>
    <property type="match status" value="1"/>
</dbReference>
<evidence type="ECO:0000313" key="13">
    <source>
        <dbReference type="EMBL" id="WQD80563.1"/>
    </source>
</evidence>
<evidence type="ECO:0000256" key="7">
    <source>
        <dbReference type="ARBA" id="ARBA00023065"/>
    </source>
</evidence>
<dbReference type="InterPro" id="IPR023614">
    <property type="entry name" value="Porin_dom_sf"/>
</dbReference>
<keyword evidence="4" id="KW-1134">Transmembrane beta strand</keyword>
<evidence type="ECO:0000256" key="5">
    <source>
        <dbReference type="ARBA" id="ARBA00022692"/>
    </source>
</evidence>
<comment type="subunit">
    <text evidence="2">Homotrimer.</text>
</comment>
<evidence type="ECO:0000256" key="4">
    <source>
        <dbReference type="ARBA" id="ARBA00022452"/>
    </source>
</evidence>
<evidence type="ECO:0000256" key="8">
    <source>
        <dbReference type="ARBA" id="ARBA00023114"/>
    </source>
</evidence>
<proteinExistence type="predicted"/>
<feature type="domain" description="Porin" evidence="12">
    <location>
        <begin position="14"/>
        <end position="357"/>
    </location>
</feature>
<keyword evidence="9" id="KW-0472">Membrane</keyword>
<dbReference type="PRINTS" id="PR00182">
    <property type="entry name" value="ECOLNEIPORIN"/>
</dbReference>
<comment type="subcellular location">
    <subcellularLocation>
        <location evidence="1">Cell outer membrane</location>
        <topology evidence="1">Multi-pass membrane protein</topology>
    </subcellularLocation>
</comment>
<evidence type="ECO:0000256" key="2">
    <source>
        <dbReference type="ARBA" id="ARBA00011233"/>
    </source>
</evidence>
<dbReference type="Proteomes" id="UP001325479">
    <property type="component" value="Chromosome"/>
</dbReference>
<keyword evidence="8" id="KW-0626">Porin</keyword>
<keyword evidence="5" id="KW-0812">Transmembrane</keyword>
<evidence type="ECO:0000256" key="10">
    <source>
        <dbReference type="ARBA" id="ARBA00023237"/>
    </source>
</evidence>
<keyword evidence="14" id="KW-1185">Reference proteome</keyword>
<evidence type="ECO:0000313" key="14">
    <source>
        <dbReference type="Proteomes" id="UP001325479"/>
    </source>
</evidence>
<keyword evidence="3" id="KW-0813">Transport</keyword>
<organism evidence="13 14">
    <name type="scientific">Paraburkholderia kururiensis</name>
    <dbReference type="NCBI Taxonomy" id="984307"/>
    <lineage>
        <taxon>Bacteria</taxon>
        <taxon>Pseudomonadati</taxon>
        <taxon>Pseudomonadota</taxon>
        <taxon>Betaproteobacteria</taxon>
        <taxon>Burkholderiales</taxon>
        <taxon>Burkholderiaceae</taxon>
        <taxon>Paraburkholderia</taxon>
    </lineage>
</organism>
<evidence type="ECO:0000256" key="3">
    <source>
        <dbReference type="ARBA" id="ARBA00022448"/>
    </source>
</evidence>
<accession>A0ABZ0WT23</accession>
<dbReference type="Pfam" id="PF13609">
    <property type="entry name" value="Porin_4"/>
    <property type="match status" value="1"/>
</dbReference>
<dbReference type="RefSeq" id="WP_114811165.1">
    <property type="nucleotide sequence ID" value="NZ_CP139965.1"/>
</dbReference>
<dbReference type="InterPro" id="IPR050298">
    <property type="entry name" value="Gram-neg_bact_OMP"/>
</dbReference>
<evidence type="ECO:0000256" key="11">
    <source>
        <dbReference type="SAM" id="SignalP"/>
    </source>
</evidence>
<dbReference type="SUPFAM" id="SSF56935">
    <property type="entry name" value="Porins"/>
    <property type="match status" value="1"/>
</dbReference>
<reference evidence="13 14" key="1">
    <citation type="submission" date="2023-12" db="EMBL/GenBank/DDBJ databases">
        <title>Genome sequencing and assembly of bacterial species from a model synthetic community.</title>
        <authorList>
            <person name="Hogle S.L."/>
        </authorList>
    </citation>
    <scope>NUCLEOTIDE SEQUENCE [LARGE SCALE GENOMIC DNA]</scope>
    <source>
        <strain evidence="13 14">HAMBI 2494</strain>
    </source>
</reference>
<feature type="signal peptide" evidence="11">
    <location>
        <begin position="1"/>
        <end position="24"/>
    </location>
</feature>
<keyword evidence="7" id="KW-0406">Ion transport</keyword>
<dbReference type="PRINTS" id="PR00184">
    <property type="entry name" value="NEISSPPORIN"/>
</dbReference>